<dbReference type="InterPro" id="IPR016181">
    <property type="entry name" value="Acyl_CoA_acyltransferase"/>
</dbReference>
<reference evidence="2 3" key="1">
    <citation type="submission" date="2017-12" db="EMBL/GenBank/DDBJ databases">
        <title>Isolation and characterization of estrogens degradatiion strain Microbacterium hominis SJTG1.</title>
        <authorList>
            <person name="Xiong W."/>
            <person name="Yin C."/>
            <person name="Zheng D."/>
            <person name="Liang R."/>
        </authorList>
    </citation>
    <scope>NUCLEOTIDE SEQUENCE [LARGE SCALE GENOMIC DNA]</scope>
    <source>
        <strain evidence="2 3">SJTG1</strain>
    </source>
</reference>
<dbReference type="EMBL" id="CP025299">
    <property type="protein sequence ID" value="AUG30221.1"/>
    <property type="molecule type" value="Genomic_DNA"/>
</dbReference>
<organism evidence="2 3">
    <name type="scientific">Microbacterium hominis</name>
    <dbReference type="NCBI Taxonomy" id="162426"/>
    <lineage>
        <taxon>Bacteria</taxon>
        <taxon>Bacillati</taxon>
        <taxon>Actinomycetota</taxon>
        <taxon>Actinomycetes</taxon>
        <taxon>Micrococcales</taxon>
        <taxon>Microbacteriaceae</taxon>
        <taxon>Microbacterium</taxon>
    </lineage>
</organism>
<dbReference type="KEGG" id="mhos:CXR34_12685"/>
<sequence>MFDVVQLRRPHPDEAPTIHRLLEEASRTEPEGRFIVDPLDVVARHLGGPDGFTVVAGDGDLVVAAMIVRFPRDAEDNLARGLGYDDATVLAAAHIESVAVAPSYRGRGLQRALLSSVEEELVRDHVPVALATVSPDNEPSRRNFLKAGYVDLARRKMYGGVDRIIIGKQLS</sequence>
<dbReference type="Gene3D" id="3.40.630.30">
    <property type="match status" value="1"/>
</dbReference>
<dbReference type="InterPro" id="IPR000182">
    <property type="entry name" value="GNAT_dom"/>
</dbReference>
<dbReference type="SUPFAM" id="SSF55729">
    <property type="entry name" value="Acyl-CoA N-acyltransferases (Nat)"/>
    <property type="match status" value="1"/>
</dbReference>
<gene>
    <name evidence="2" type="ORF">CXR34_12685</name>
</gene>
<dbReference type="AlphaFoldDB" id="A0A2K9DDK3"/>
<dbReference type="Proteomes" id="UP000233276">
    <property type="component" value="Chromosome"/>
</dbReference>
<protein>
    <recommendedName>
        <fullName evidence="1">N-acetyltransferase domain-containing protein</fullName>
    </recommendedName>
</protein>
<name>A0A2K9DDK3_9MICO</name>
<dbReference type="CDD" id="cd04301">
    <property type="entry name" value="NAT_SF"/>
    <property type="match status" value="1"/>
</dbReference>
<proteinExistence type="predicted"/>
<evidence type="ECO:0000313" key="2">
    <source>
        <dbReference type="EMBL" id="AUG30221.1"/>
    </source>
</evidence>
<dbReference type="GO" id="GO:0016747">
    <property type="term" value="F:acyltransferase activity, transferring groups other than amino-acyl groups"/>
    <property type="evidence" value="ECO:0007669"/>
    <property type="project" value="InterPro"/>
</dbReference>
<dbReference type="RefSeq" id="WP_101306589.1">
    <property type="nucleotide sequence ID" value="NZ_CP025299.1"/>
</dbReference>
<dbReference type="PANTHER" id="PTHR43072">
    <property type="entry name" value="N-ACETYLTRANSFERASE"/>
    <property type="match status" value="1"/>
</dbReference>
<dbReference type="PROSITE" id="PS51186">
    <property type="entry name" value="GNAT"/>
    <property type="match status" value="1"/>
</dbReference>
<feature type="domain" description="N-acetyltransferase" evidence="1">
    <location>
        <begin position="5"/>
        <end position="171"/>
    </location>
</feature>
<accession>A0A2K9DDK3</accession>
<dbReference type="Pfam" id="PF00583">
    <property type="entry name" value="Acetyltransf_1"/>
    <property type="match status" value="1"/>
</dbReference>
<evidence type="ECO:0000259" key="1">
    <source>
        <dbReference type="PROSITE" id="PS51186"/>
    </source>
</evidence>
<evidence type="ECO:0000313" key="3">
    <source>
        <dbReference type="Proteomes" id="UP000233276"/>
    </source>
</evidence>